<feature type="region of interest" description="Disordered" evidence="1">
    <location>
        <begin position="183"/>
        <end position="237"/>
    </location>
</feature>
<evidence type="ECO:0000313" key="3">
    <source>
        <dbReference type="EMBL" id="GAQ81672.1"/>
    </source>
</evidence>
<evidence type="ECO:0000259" key="2">
    <source>
        <dbReference type="SMART" id="SM00666"/>
    </source>
</evidence>
<sequence>MDSRPPSSQGVAVGSLEPKSARVLCSIGGEILWNIHKGCYIYSGGDTRIWTLERDISFRELMAKLSAYYHTVSFVKYQLPDLDLDTLVSVSGDEDVDMMMDEYELAEGRGRRLRLFLFPVDEGNWWWERKRGAGSRDVSPRGMISRPVSPLEALLTPRSGSSASPHLLSSKSLSDLHVGHHLSTTRHTLSPPRNHSGRPPPSKSPISSPRHVDWRRSHGLSPPKVKSIRVTPRRCSNSSPEILADWTMLNALPPQKFEDRSATTSPGLIDWNLSPRPANGHSGSAALSPRPPRIHTGRM</sequence>
<dbReference type="OrthoDB" id="1938580at2759"/>
<dbReference type="PANTHER" id="PTHR31066">
    <property type="entry name" value="OS05G0427100 PROTEIN-RELATED"/>
    <property type="match status" value="1"/>
</dbReference>
<dbReference type="InterPro" id="IPR000270">
    <property type="entry name" value="PB1_dom"/>
</dbReference>
<dbReference type="AlphaFoldDB" id="A0A1Y1HV33"/>
<feature type="region of interest" description="Disordered" evidence="1">
    <location>
        <begin position="275"/>
        <end position="299"/>
    </location>
</feature>
<dbReference type="SMART" id="SM00666">
    <property type="entry name" value="PB1"/>
    <property type="match status" value="1"/>
</dbReference>
<dbReference type="Pfam" id="PF00564">
    <property type="entry name" value="PB1"/>
    <property type="match status" value="1"/>
</dbReference>
<accession>A0A1Y1HV33</accession>
<dbReference type="EMBL" id="DF237036">
    <property type="protein sequence ID" value="GAQ81672.1"/>
    <property type="molecule type" value="Genomic_DNA"/>
</dbReference>
<feature type="domain" description="PB1" evidence="2">
    <location>
        <begin position="35"/>
        <end position="120"/>
    </location>
</feature>
<dbReference type="Proteomes" id="UP000054558">
    <property type="component" value="Unassembled WGS sequence"/>
</dbReference>
<dbReference type="CDD" id="cd06410">
    <property type="entry name" value="PB1_UP2"/>
    <property type="match status" value="1"/>
</dbReference>
<keyword evidence="4" id="KW-1185">Reference proteome</keyword>
<dbReference type="PANTHER" id="PTHR31066:SF85">
    <property type="entry name" value="OS02G0809100 PROTEIN"/>
    <property type="match status" value="1"/>
</dbReference>
<gene>
    <name evidence="3" type="ORF">KFL_000870070</name>
</gene>
<evidence type="ECO:0000256" key="1">
    <source>
        <dbReference type="SAM" id="MobiDB-lite"/>
    </source>
</evidence>
<dbReference type="InterPro" id="IPR053198">
    <property type="entry name" value="Gynoecium_Dev_Regulator"/>
</dbReference>
<evidence type="ECO:0000313" key="4">
    <source>
        <dbReference type="Proteomes" id="UP000054558"/>
    </source>
</evidence>
<organism evidence="3 4">
    <name type="scientific">Klebsormidium nitens</name>
    <name type="common">Green alga</name>
    <name type="synonym">Ulothrix nitens</name>
    <dbReference type="NCBI Taxonomy" id="105231"/>
    <lineage>
        <taxon>Eukaryota</taxon>
        <taxon>Viridiplantae</taxon>
        <taxon>Streptophyta</taxon>
        <taxon>Klebsormidiophyceae</taxon>
        <taxon>Klebsormidiales</taxon>
        <taxon>Klebsormidiaceae</taxon>
        <taxon>Klebsormidium</taxon>
    </lineage>
</organism>
<protein>
    <recommendedName>
        <fullName evidence="2">PB1 domain-containing protein</fullName>
    </recommendedName>
</protein>
<name>A0A1Y1HV33_KLENI</name>
<reference evidence="3 4" key="1">
    <citation type="journal article" date="2014" name="Nat. Commun.">
        <title>Klebsormidium flaccidum genome reveals primary factors for plant terrestrial adaptation.</title>
        <authorList>
            <person name="Hori K."/>
            <person name="Maruyama F."/>
            <person name="Fujisawa T."/>
            <person name="Togashi T."/>
            <person name="Yamamoto N."/>
            <person name="Seo M."/>
            <person name="Sato S."/>
            <person name="Yamada T."/>
            <person name="Mori H."/>
            <person name="Tajima N."/>
            <person name="Moriyama T."/>
            <person name="Ikeuchi M."/>
            <person name="Watanabe M."/>
            <person name="Wada H."/>
            <person name="Kobayashi K."/>
            <person name="Saito M."/>
            <person name="Masuda T."/>
            <person name="Sasaki-Sekimoto Y."/>
            <person name="Mashiguchi K."/>
            <person name="Awai K."/>
            <person name="Shimojima M."/>
            <person name="Masuda S."/>
            <person name="Iwai M."/>
            <person name="Nobusawa T."/>
            <person name="Narise T."/>
            <person name="Kondo S."/>
            <person name="Saito H."/>
            <person name="Sato R."/>
            <person name="Murakawa M."/>
            <person name="Ihara Y."/>
            <person name="Oshima-Yamada Y."/>
            <person name="Ohtaka K."/>
            <person name="Satoh M."/>
            <person name="Sonobe K."/>
            <person name="Ishii M."/>
            <person name="Ohtani R."/>
            <person name="Kanamori-Sato M."/>
            <person name="Honoki R."/>
            <person name="Miyazaki D."/>
            <person name="Mochizuki H."/>
            <person name="Umetsu J."/>
            <person name="Higashi K."/>
            <person name="Shibata D."/>
            <person name="Kamiya Y."/>
            <person name="Sato N."/>
            <person name="Nakamura Y."/>
            <person name="Tabata S."/>
            <person name="Ida S."/>
            <person name="Kurokawa K."/>
            <person name="Ohta H."/>
        </authorList>
    </citation>
    <scope>NUCLEOTIDE SEQUENCE [LARGE SCALE GENOMIC DNA]</scope>
    <source>
        <strain evidence="3 4">NIES-2285</strain>
    </source>
</reference>
<dbReference type="STRING" id="105231.A0A1Y1HV33"/>
<proteinExistence type="predicted"/>
<dbReference type="SUPFAM" id="SSF54277">
    <property type="entry name" value="CAD &amp; PB1 domains"/>
    <property type="match status" value="1"/>
</dbReference>
<dbReference type="Gene3D" id="3.10.20.90">
    <property type="entry name" value="Phosphatidylinositol 3-kinase Catalytic Subunit, Chain A, domain 1"/>
    <property type="match status" value="1"/>
</dbReference>